<dbReference type="SMART" id="SM00530">
    <property type="entry name" value="HTH_XRE"/>
    <property type="match status" value="1"/>
</dbReference>
<feature type="non-terminal residue" evidence="2">
    <location>
        <position position="158"/>
    </location>
</feature>
<dbReference type="Proteomes" id="UP000824089">
    <property type="component" value="Unassembled WGS sequence"/>
</dbReference>
<dbReference type="Pfam" id="PF01381">
    <property type="entry name" value="HTH_3"/>
    <property type="match status" value="1"/>
</dbReference>
<dbReference type="PROSITE" id="PS50943">
    <property type="entry name" value="HTH_CROC1"/>
    <property type="match status" value="1"/>
</dbReference>
<comment type="caution">
    <text evidence="2">The sequence shown here is derived from an EMBL/GenBank/DDBJ whole genome shotgun (WGS) entry which is preliminary data.</text>
</comment>
<dbReference type="SUPFAM" id="SSF47413">
    <property type="entry name" value="lambda repressor-like DNA-binding domains"/>
    <property type="match status" value="1"/>
</dbReference>
<protein>
    <submittedName>
        <fullName evidence="2">Helix-turn-helix transcriptional regulator</fullName>
    </submittedName>
</protein>
<dbReference type="InterPro" id="IPR010982">
    <property type="entry name" value="Lambda_DNA-bd_dom_sf"/>
</dbReference>
<dbReference type="EMBL" id="DVMM01000165">
    <property type="protein sequence ID" value="HIU30160.1"/>
    <property type="molecule type" value="Genomic_DNA"/>
</dbReference>
<organism evidence="2 3">
    <name type="scientific">Candidatus Egerieisoma faecipullorum</name>
    <dbReference type="NCBI Taxonomy" id="2840963"/>
    <lineage>
        <taxon>Bacteria</taxon>
        <taxon>Bacillati</taxon>
        <taxon>Bacillota</taxon>
        <taxon>Clostridia</taxon>
        <taxon>Eubacteriales</taxon>
        <taxon>Clostridiaceae</taxon>
        <taxon>Clostridiaceae incertae sedis</taxon>
        <taxon>Candidatus Egerieisoma</taxon>
    </lineage>
</organism>
<dbReference type="GO" id="GO:0003677">
    <property type="term" value="F:DNA binding"/>
    <property type="evidence" value="ECO:0007669"/>
    <property type="project" value="InterPro"/>
</dbReference>
<evidence type="ECO:0000259" key="1">
    <source>
        <dbReference type="PROSITE" id="PS50943"/>
    </source>
</evidence>
<feature type="domain" description="HTH cro/C1-type" evidence="1">
    <location>
        <begin position="12"/>
        <end position="67"/>
    </location>
</feature>
<evidence type="ECO:0000313" key="2">
    <source>
        <dbReference type="EMBL" id="HIU30160.1"/>
    </source>
</evidence>
<reference evidence="2" key="2">
    <citation type="journal article" date="2021" name="PeerJ">
        <title>Extensive microbial diversity within the chicken gut microbiome revealed by metagenomics and culture.</title>
        <authorList>
            <person name="Gilroy R."/>
            <person name="Ravi A."/>
            <person name="Getino M."/>
            <person name="Pursley I."/>
            <person name="Horton D.L."/>
            <person name="Alikhan N.F."/>
            <person name="Baker D."/>
            <person name="Gharbi K."/>
            <person name="Hall N."/>
            <person name="Watson M."/>
            <person name="Adriaenssens E.M."/>
            <person name="Foster-Nyarko E."/>
            <person name="Jarju S."/>
            <person name="Secka A."/>
            <person name="Antonio M."/>
            <person name="Oren A."/>
            <person name="Chaudhuri R.R."/>
            <person name="La Ragione R."/>
            <person name="Hildebrand F."/>
            <person name="Pallen M.J."/>
        </authorList>
    </citation>
    <scope>NUCLEOTIDE SEQUENCE</scope>
    <source>
        <strain evidence="2">CHK195-4489</strain>
    </source>
</reference>
<dbReference type="InterPro" id="IPR001387">
    <property type="entry name" value="Cro/C1-type_HTH"/>
</dbReference>
<sequence>MYIDKKEVGKRILKIRKSYGYSMKEFGEKAGHAPRGSVNSWEKGVNLPNEERLKQIASMGNMSVNELLYGSFKEYIERLARERLGIQLSDRFLSLFYQAMQQSGFTYGDDVEIIRFLNGFLTYNNIATRETAVFYQAAADAGGYYDGVIQKEDQAVLV</sequence>
<evidence type="ECO:0000313" key="3">
    <source>
        <dbReference type="Proteomes" id="UP000824089"/>
    </source>
</evidence>
<gene>
    <name evidence="2" type="ORF">IAD50_07695</name>
</gene>
<dbReference type="Gene3D" id="1.10.260.40">
    <property type="entry name" value="lambda repressor-like DNA-binding domains"/>
    <property type="match status" value="1"/>
</dbReference>
<reference evidence="2" key="1">
    <citation type="submission" date="2020-10" db="EMBL/GenBank/DDBJ databases">
        <authorList>
            <person name="Gilroy R."/>
        </authorList>
    </citation>
    <scope>NUCLEOTIDE SEQUENCE</scope>
    <source>
        <strain evidence="2">CHK195-4489</strain>
    </source>
</reference>
<accession>A0A9D1IB16</accession>
<proteinExistence type="predicted"/>
<dbReference type="AlphaFoldDB" id="A0A9D1IB16"/>
<name>A0A9D1IB16_9CLOT</name>
<dbReference type="CDD" id="cd00093">
    <property type="entry name" value="HTH_XRE"/>
    <property type="match status" value="1"/>
</dbReference>